<reference evidence="4" key="1">
    <citation type="submission" date="2025-08" db="UniProtKB">
        <authorList>
            <consortium name="RefSeq"/>
        </authorList>
    </citation>
    <scope>IDENTIFICATION</scope>
    <source>
        <tissue evidence="4">Sperm</tissue>
    </source>
</reference>
<dbReference type="KEGG" id="pmrn:116947714"/>
<organism evidence="3 4">
    <name type="scientific">Petromyzon marinus</name>
    <name type="common">Sea lamprey</name>
    <dbReference type="NCBI Taxonomy" id="7757"/>
    <lineage>
        <taxon>Eukaryota</taxon>
        <taxon>Metazoa</taxon>
        <taxon>Chordata</taxon>
        <taxon>Craniata</taxon>
        <taxon>Vertebrata</taxon>
        <taxon>Cyclostomata</taxon>
        <taxon>Hyperoartia</taxon>
        <taxon>Petromyzontiformes</taxon>
        <taxon>Petromyzontidae</taxon>
        <taxon>Petromyzon</taxon>
    </lineage>
</organism>
<feature type="coiled-coil region" evidence="1">
    <location>
        <begin position="138"/>
        <end position="165"/>
    </location>
</feature>
<feature type="compositionally biased region" description="Polar residues" evidence="2">
    <location>
        <begin position="248"/>
        <end position="268"/>
    </location>
</feature>
<dbReference type="GeneID" id="116947714"/>
<dbReference type="RefSeq" id="XP_032819639.1">
    <property type="nucleotide sequence ID" value="XM_032963748.1"/>
</dbReference>
<accession>A0AAJ7TKP1</accession>
<keyword evidence="3" id="KW-1185">Reference proteome</keyword>
<feature type="region of interest" description="Disordered" evidence="2">
    <location>
        <begin position="246"/>
        <end position="285"/>
    </location>
</feature>
<dbReference type="SUPFAM" id="SSF47266">
    <property type="entry name" value="4-helical cytokines"/>
    <property type="match status" value="1"/>
</dbReference>
<sequence length="285" mass="31810">MSGEVTQMCGENINDNWVLGTNDFRSQTVASSGRYSTILQGPMASLCRMGCVAVTLLWSTVLGFPSLPLDSLSPLFRCFLASEKIYNSMVLLLDKHCNSHRRCVEELDGDILDGPVSTRIDSCDQDSLQMDPKYTKCLQNIQSILERNEKELNQLKQIEATLAVEIDKIVRDMKGLLSRIKTQLKVPQVRIARPVEVLQPVPSIRGNSWMSTMATLRVLQLAVVQAEAVDRSFGILVKFNSRQRSHKSLATETKTTRGQPTTEASTMSAKFIDHRPHTHSDSGKD</sequence>
<evidence type="ECO:0000256" key="2">
    <source>
        <dbReference type="SAM" id="MobiDB-lite"/>
    </source>
</evidence>
<protein>
    <submittedName>
        <fullName evidence="4">Uncharacterized protein LOC116947714</fullName>
    </submittedName>
</protein>
<evidence type="ECO:0000313" key="3">
    <source>
        <dbReference type="Proteomes" id="UP001318040"/>
    </source>
</evidence>
<dbReference type="Proteomes" id="UP001318040">
    <property type="component" value="Chromosome 2"/>
</dbReference>
<evidence type="ECO:0000256" key="1">
    <source>
        <dbReference type="SAM" id="Coils"/>
    </source>
</evidence>
<gene>
    <name evidence="4" type="primary">LOC116947714</name>
</gene>
<dbReference type="InterPro" id="IPR009079">
    <property type="entry name" value="4_helix_cytokine-like_core"/>
</dbReference>
<dbReference type="AlphaFoldDB" id="A0AAJ7TKP1"/>
<keyword evidence="1" id="KW-0175">Coiled coil</keyword>
<proteinExistence type="predicted"/>
<name>A0AAJ7TKP1_PETMA</name>
<dbReference type="Gene3D" id="1.20.1250.10">
    <property type="match status" value="1"/>
</dbReference>
<feature type="compositionally biased region" description="Basic and acidic residues" evidence="2">
    <location>
        <begin position="271"/>
        <end position="285"/>
    </location>
</feature>
<evidence type="ECO:0000313" key="4">
    <source>
        <dbReference type="RefSeq" id="XP_032819639.1"/>
    </source>
</evidence>